<dbReference type="InterPro" id="IPR002110">
    <property type="entry name" value="Ankyrin_rpt"/>
</dbReference>
<evidence type="ECO:0000259" key="4">
    <source>
        <dbReference type="PROSITE" id="PS50181"/>
    </source>
</evidence>
<accession>A0A428S965</accession>
<protein>
    <recommendedName>
        <fullName evidence="4">F-box domain-containing protein</fullName>
    </recommendedName>
</protein>
<keyword evidence="6" id="KW-1185">Reference proteome</keyword>
<evidence type="ECO:0000256" key="1">
    <source>
        <dbReference type="ARBA" id="ARBA00022737"/>
    </source>
</evidence>
<feature type="domain" description="F-box" evidence="4">
    <location>
        <begin position="1"/>
        <end position="45"/>
    </location>
</feature>
<name>A0A428S965_9HYPO</name>
<organism evidence="5 6">
    <name type="scientific">Fusarium floridanum</name>
    <dbReference type="NCBI Taxonomy" id="1325733"/>
    <lineage>
        <taxon>Eukaryota</taxon>
        <taxon>Fungi</taxon>
        <taxon>Dikarya</taxon>
        <taxon>Ascomycota</taxon>
        <taxon>Pezizomycotina</taxon>
        <taxon>Sordariomycetes</taxon>
        <taxon>Hypocreomycetidae</taxon>
        <taxon>Hypocreales</taxon>
        <taxon>Nectriaceae</taxon>
        <taxon>Fusarium</taxon>
        <taxon>Fusarium solani species complex</taxon>
    </lineage>
</organism>
<dbReference type="InterPro" id="IPR001810">
    <property type="entry name" value="F-box_dom"/>
</dbReference>
<feature type="repeat" description="ANK" evidence="3">
    <location>
        <begin position="92"/>
        <end position="124"/>
    </location>
</feature>
<proteinExistence type="predicted"/>
<dbReference type="AlphaFoldDB" id="A0A428S965"/>
<dbReference type="SUPFAM" id="SSF48403">
    <property type="entry name" value="Ankyrin repeat"/>
    <property type="match status" value="2"/>
</dbReference>
<dbReference type="InterPro" id="IPR036770">
    <property type="entry name" value="Ankyrin_rpt-contain_sf"/>
</dbReference>
<evidence type="ECO:0000256" key="2">
    <source>
        <dbReference type="ARBA" id="ARBA00023043"/>
    </source>
</evidence>
<dbReference type="Gene3D" id="1.25.40.20">
    <property type="entry name" value="Ankyrin repeat-containing domain"/>
    <property type="match status" value="2"/>
</dbReference>
<dbReference type="Proteomes" id="UP000287972">
    <property type="component" value="Unassembled WGS sequence"/>
</dbReference>
<dbReference type="Pfam" id="PF13637">
    <property type="entry name" value="Ank_4"/>
    <property type="match status" value="1"/>
</dbReference>
<dbReference type="PROSITE" id="PS50088">
    <property type="entry name" value="ANK_REPEAT"/>
    <property type="match status" value="1"/>
</dbReference>
<dbReference type="EMBL" id="NKCL01000043">
    <property type="protein sequence ID" value="RSL86367.1"/>
    <property type="molecule type" value="Genomic_DNA"/>
</dbReference>
<keyword evidence="1" id="KW-0677">Repeat</keyword>
<gene>
    <name evidence="5" type="ORF">CEP51_002875</name>
</gene>
<dbReference type="PANTHER" id="PTHR24198:SF165">
    <property type="entry name" value="ANKYRIN REPEAT-CONTAINING PROTEIN-RELATED"/>
    <property type="match status" value="1"/>
</dbReference>
<evidence type="ECO:0000256" key="3">
    <source>
        <dbReference type="PROSITE-ProRule" id="PRU00023"/>
    </source>
</evidence>
<dbReference type="PROSITE" id="PS50297">
    <property type="entry name" value="ANK_REP_REGION"/>
    <property type="match status" value="1"/>
</dbReference>
<sequence>MSFASLPPELLEEIGKHCDRQALASFAQANRNLHAIFNPLLYKHSIDNDSPSKDCVRWAVEYGSLNTLKHAINQGADINGSCAGEMDVVYGISSTPLHIATSNSFHEIVRWLLDNGANLDEPSVKLCKCNRLGFYNGGLYWYPLHFAIAHSDEAMLQLFLQKGAYFSAHRISGLRCAIQNERLDIIDLLVQQPSFNPHYQDPHEQSILHYVANVEDPSAAYEIVHRLVDHDVPMNLVGQGLTPLSQLVSGAKYKPAIALLERGADPCFDAHNQRMRALDWCFNERYILSSEPESVTEEWREDRRKLVALLIEKGMDVNRVTTTQDESRTPLYWALVGGKDVECIKILLDAGASIRNAITYTDGSKSEGLIRQLFRKVAGLHPWSIRVGGPKEAFFEPYKDCVRLLLENGARIDSVDDEQSAMSICCQMAVTPGVGTWGLEFLVDNSTSRNVRLEFVEALLGDTEEGDEEIHMLLERLRNKLVGDGENDEAERVDE</sequence>
<comment type="caution">
    <text evidence="5">The sequence shown here is derived from an EMBL/GenBank/DDBJ whole genome shotgun (WGS) entry which is preliminary data.</text>
</comment>
<keyword evidence="2 3" id="KW-0040">ANK repeat</keyword>
<evidence type="ECO:0000313" key="6">
    <source>
        <dbReference type="Proteomes" id="UP000287972"/>
    </source>
</evidence>
<dbReference type="PANTHER" id="PTHR24198">
    <property type="entry name" value="ANKYRIN REPEAT AND PROTEIN KINASE DOMAIN-CONTAINING PROTEIN"/>
    <property type="match status" value="1"/>
</dbReference>
<reference evidence="5 6" key="1">
    <citation type="submission" date="2017-06" db="EMBL/GenBank/DDBJ databases">
        <title>Comparative genomic analysis of Ambrosia Fusariam Clade fungi.</title>
        <authorList>
            <person name="Stajich J.E."/>
            <person name="Carrillo J."/>
            <person name="Kijimoto T."/>
            <person name="Eskalen A."/>
            <person name="O'Donnell K."/>
            <person name="Kasson M."/>
        </authorList>
    </citation>
    <scope>NUCLEOTIDE SEQUENCE [LARGE SCALE GENOMIC DNA]</scope>
    <source>
        <strain evidence="5 6">NRRL62606</strain>
    </source>
</reference>
<dbReference type="PROSITE" id="PS50181">
    <property type="entry name" value="FBOX"/>
    <property type="match status" value="1"/>
</dbReference>
<evidence type="ECO:0000313" key="5">
    <source>
        <dbReference type="EMBL" id="RSL86367.1"/>
    </source>
</evidence>
<dbReference type="Pfam" id="PF12796">
    <property type="entry name" value="Ank_2"/>
    <property type="match status" value="1"/>
</dbReference>
<dbReference type="SMART" id="SM00248">
    <property type="entry name" value="ANK"/>
    <property type="match status" value="7"/>
</dbReference>